<gene>
    <name evidence="2" type="ORF">SAMN04489743_0341</name>
</gene>
<dbReference type="AlphaFoldDB" id="A0A1H1T7W9"/>
<evidence type="ECO:0000313" key="2">
    <source>
        <dbReference type="EMBL" id="SDS56297.1"/>
    </source>
</evidence>
<feature type="transmembrane region" description="Helical" evidence="1">
    <location>
        <begin position="32"/>
        <end position="53"/>
    </location>
</feature>
<proteinExistence type="predicted"/>
<keyword evidence="1" id="KW-0812">Transmembrane</keyword>
<evidence type="ECO:0000313" key="3">
    <source>
        <dbReference type="Proteomes" id="UP000198751"/>
    </source>
</evidence>
<dbReference type="Proteomes" id="UP000198751">
    <property type="component" value="Chromosome I"/>
</dbReference>
<accession>A0A1H1T7W9</accession>
<keyword evidence="3" id="KW-1185">Reference proteome</keyword>
<feature type="transmembrane region" description="Helical" evidence="1">
    <location>
        <begin position="73"/>
        <end position="92"/>
    </location>
</feature>
<evidence type="ECO:0000256" key="1">
    <source>
        <dbReference type="SAM" id="Phobius"/>
    </source>
</evidence>
<feature type="transmembrane region" description="Helical" evidence="1">
    <location>
        <begin position="98"/>
        <end position="115"/>
    </location>
</feature>
<reference evidence="3" key="1">
    <citation type="submission" date="2016-10" db="EMBL/GenBank/DDBJ databases">
        <authorList>
            <person name="Varghese N."/>
            <person name="Submissions S."/>
        </authorList>
    </citation>
    <scope>NUCLEOTIDE SEQUENCE [LARGE SCALE GENOMIC DNA]</scope>
    <source>
        <strain evidence="3">IMMIB L-1606</strain>
    </source>
</reference>
<dbReference type="EMBL" id="LT629779">
    <property type="protein sequence ID" value="SDS56297.1"/>
    <property type="molecule type" value="Genomic_DNA"/>
</dbReference>
<keyword evidence="1" id="KW-0472">Membrane</keyword>
<keyword evidence="1" id="KW-1133">Transmembrane helix</keyword>
<organism evidence="2 3">
    <name type="scientific">Pseudarthrobacter equi</name>
    <dbReference type="NCBI Taxonomy" id="728066"/>
    <lineage>
        <taxon>Bacteria</taxon>
        <taxon>Bacillati</taxon>
        <taxon>Actinomycetota</taxon>
        <taxon>Actinomycetes</taxon>
        <taxon>Micrococcales</taxon>
        <taxon>Micrococcaceae</taxon>
        <taxon>Pseudarthrobacter</taxon>
    </lineage>
</organism>
<sequence length="231" mass="24216">MTSPGFRGPGARWRCQVAAVTEGLVQGLVEGAWALVLCGPVLVASVAATVFVVRRRTLLASDGGGQRSDQLFWDLFLGSCVAVPALLIPTLISPWTGLFLAGAAVAAGIGAYRWTPRYLAGRSRRRDDLAREAAHQAARARHDELMARWSRYELDPACSIDYPGLTDVRLPETSALIKAIRAAEELRSVPGHGSGSAGGKEYPDAVSSLAASLADAERAAGIPAGQAQGPG</sequence>
<name>A0A1H1T7W9_9MICC</name>
<protein>
    <submittedName>
        <fullName evidence="2">Uncharacterized protein</fullName>
    </submittedName>
</protein>